<dbReference type="EMBL" id="JBANQN010000012">
    <property type="protein sequence ID" value="KAK6774005.1"/>
    <property type="molecule type" value="Genomic_DNA"/>
</dbReference>
<protein>
    <submittedName>
        <fullName evidence="2">Uncharacterized protein</fullName>
    </submittedName>
</protein>
<gene>
    <name evidence="2" type="ORF">RDI58_029244</name>
</gene>
<evidence type="ECO:0000313" key="3">
    <source>
        <dbReference type="Proteomes" id="UP001371456"/>
    </source>
</evidence>
<accession>A0AAN8SRI1</accession>
<dbReference type="AlphaFoldDB" id="A0AAN8SRI1"/>
<proteinExistence type="predicted"/>
<sequence>MSNSPTHSSGVVITNMSNHDSVNMLLRTTALVDNLQDPSSQNWGDPPYYSPSTINPFLETK</sequence>
<comment type="caution">
    <text evidence="2">The sequence shown here is derived from an EMBL/GenBank/DDBJ whole genome shotgun (WGS) entry which is preliminary data.</text>
</comment>
<reference evidence="2 3" key="1">
    <citation type="submission" date="2024-02" db="EMBL/GenBank/DDBJ databases">
        <title>de novo genome assembly of Solanum bulbocastanum strain 11H21.</title>
        <authorList>
            <person name="Hosaka A.J."/>
        </authorList>
    </citation>
    <scope>NUCLEOTIDE SEQUENCE [LARGE SCALE GENOMIC DNA]</scope>
    <source>
        <tissue evidence="2">Young leaves</tissue>
    </source>
</reference>
<keyword evidence="3" id="KW-1185">Reference proteome</keyword>
<evidence type="ECO:0000256" key="1">
    <source>
        <dbReference type="SAM" id="MobiDB-lite"/>
    </source>
</evidence>
<dbReference type="Proteomes" id="UP001371456">
    <property type="component" value="Unassembled WGS sequence"/>
</dbReference>
<name>A0AAN8SRI1_SOLBU</name>
<evidence type="ECO:0000313" key="2">
    <source>
        <dbReference type="EMBL" id="KAK6774005.1"/>
    </source>
</evidence>
<organism evidence="2 3">
    <name type="scientific">Solanum bulbocastanum</name>
    <name type="common">Wild potato</name>
    <dbReference type="NCBI Taxonomy" id="147425"/>
    <lineage>
        <taxon>Eukaryota</taxon>
        <taxon>Viridiplantae</taxon>
        <taxon>Streptophyta</taxon>
        <taxon>Embryophyta</taxon>
        <taxon>Tracheophyta</taxon>
        <taxon>Spermatophyta</taxon>
        <taxon>Magnoliopsida</taxon>
        <taxon>eudicotyledons</taxon>
        <taxon>Gunneridae</taxon>
        <taxon>Pentapetalae</taxon>
        <taxon>asterids</taxon>
        <taxon>lamiids</taxon>
        <taxon>Solanales</taxon>
        <taxon>Solanaceae</taxon>
        <taxon>Solanoideae</taxon>
        <taxon>Solaneae</taxon>
        <taxon>Solanum</taxon>
    </lineage>
</organism>
<feature type="region of interest" description="Disordered" evidence="1">
    <location>
        <begin position="35"/>
        <end position="61"/>
    </location>
</feature>